<organism evidence="3">
    <name type="scientific">uncultured Caudovirales phage</name>
    <dbReference type="NCBI Taxonomy" id="2100421"/>
    <lineage>
        <taxon>Viruses</taxon>
        <taxon>Duplodnaviria</taxon>
        <taxon>Heunggongvirae</taxon>
        <taxon>Uroviricota</taxon>
        <taxon>Caudoviricetes</taxon>
        <taxon>Peduoviridae</taxon>
        <taxon>Maltschvirus</taxon>
        <taxon>Maltschvirus maltsch</taxon>
    </lineage>
</organism>
<feature type="compositionally biased region" description="Acidic residues" evidence="1">
    <location>
        <begin position="89"/>
        <end position="104"/>
    </location>
</feature>
<accession>A0A6J5L6B1</accession>
<feature type="transmembrane region" description="Helical" evidence="2">
    <location>
        <begin position="62"/>
        <end position="79"/>
    </location>
</feature>
<feature type="region of interest" description="Disordered" evidence="1">
    <location>
        <begin position="83"/>
        <end position="104"/>
    </location>
</feature>
<reference evidence="3" key="1">
    <citation type="submission" date="2020-04" db="EMBL/GenBank/DDBJ databases">
        <authorList>
            <person name="Chiriac C."/>
            <person name="Salcher M."/>
            <person name="Ghai R."/>
            <person name="Kavagutti S V."/>
        </authorList>
    </citation>
    <scope>NUCLEOTIDE SEQUENCE</scope>
</reference>
<evidence type="ECO:0000313" key="3">
    <source>
        <dbReference type="EMBL" id="CAB4130188.1"/>
    </source>
</evidence>
<feature type="transmembrane region" description="Helical" evidence="2">
    <location>
        <begin position="34"/>
        <end position="56"/>
    </location>
</feature>
<gene>
    <name evidence="3" type="ORF">UFOVP117_299</name>
</gene>
<keyword evidence="2" id="KW-1133">Transmembrane helix</keyword>
<protein>
    <submittedName>
        <fullName evidence="3">Uncharacterized protein</fullName>
    </submittedName>
</protein>
<name>A0A6J5L6B1_9CAUD</name>
<evidence type="ECO:0000256" key="1">
    <source>
        <dbReference type="SAM" id="MobiDB-lite"/>
    </source>
</evidence>
<sequence>MKEYIKKQIGNIKQFSFAEMTSNSSGKTSGSGTAGLYIVFIGGLTFFMGCVDKMFLNKDIDVITQSVVLVGIGATLLGYRKSKDKTEEPTVEEVTETTEEEING</sequence>
<keyword evidence="2" id="KW-0472">Membrane</keyword>
<keyword evidence="2" id="KW-0812">Transmembrane</keyword>
<evidence type="ECO:0000256" key="2">
    <source>
        <dbReference type="SAM" id="Phobius"/>
    </source>
</evidence>
<dbReference type="EMBL" id="LR796235">
    <property type="protein sequence ID" value="CAB4130188.1"/>
    <property type="molecule type" value="Genomic_DNA"/>
</dbReference>
<proteinExistence type="predicted"/>